<keyword evidence="3 7" id="KW-0812">Transmembrane</keyword>
<gene>
    <name evidence="8" type="primary">yjfF</name>
    <name evidence="8" type="ORF">KIH74_07515</name>
</gene>
<feature type="transmembrane region" description="Helical" evidence="7">
    <location>
        <begin position="92"/>
        <end position="111"/>
    </location>
</feature>
<comment type="caution">
    <text evidence="8">The sequence shown here is derived from an EMBL/GenBank/DDBJ whole genome shotgun (WGS) entry which is preliminary data.</text>
</comment>
<feature type="region of interest" description="Disordered" evidence="6">
    <location>
        <begin position="1"/>
        <end position="28"/>
    </location>
</feature>
<feature type="transmembrane region" description="Helical" evidence="7">
    <location>
        <begin position="61"/>
        <end position="85"/>
    </location>
</feature>
<keyword evidence="2" id="KW-1003">Cell membrane</keyword>
<keyword evidence="5 7" id="KW-0472">Membrane</keyword>
<evidence type="ECO:0000256" key="2">
    <source>
        <dbReference type="ARBA" id="ARBA00022475"/>
    </source>
</evidence>
<feature type="transmembrane region" description="Helical" evidence="7">
    <location>
        <begin position="117"/>
        <end position="137"/>
    </location>
</feature>
<comment type="subcellular location">
    <subcellularLocation>
        <location evidence="1">Cell membrane</location>
        <topology evidence="1">Multi-pass membrane protein</topology>
    </subcellularLocation>
</comment>
<proteinExistence type="predicted"/>
<dbReference type="NCBIfam" id="NF008630">
    <property type="entry name" value="PRK11618.1"/>
    <property type="match status" value="1"/>
</dbReference>
<dbReference type="PANTHER" id="PTHR32196:SF63">
    <property type="entry name" value="INNER MEMBRANE ABC TRANSPORTER PERMEASE PROTEIN YJFF"/>
    <property type="match status" value="1"/>
</dbReference>
<reference evidence="8 9" key="1">
    <citation type="submission" date="2021-05" db="EMBL/GenBank/DDBJ databases">
        <title>Kineosporia and Streptomyces sp. nov. two new marine actinobacteria isolated from Coral.</title>
        <authorList>
            <person name="Buangrab K."/>
            <person name="Sutthacheep M."/>
            <person name="Yeemin T."/>
            <person name="Harunari E."/>
            <person name="Igarashi Y."/>
            <person name="Kanchanasin P."/>
            <person name="Tanasupawat S."/>
            <person name="Phongsopitanun W."/>
        </authorList>
    </citation>
    <scope>NUCLEOTIDE SEQUENCE [LARGE SCALE GENOMIC DNA]</scope>
    <source>
        <strain evidence="8 9">J2-2</strain>
    </source>
</reference>
<evidence type="ECO:0000313" key="8">
    <source>
        <dbReference type="EMBL" id="MBT0768768.1"/>
    </source>
</evidence>
<feature type="transmembrane region" description="Helical" evidence="7">
    <location>
        <begin position="188"/>
        <end position="210"/>
    </location>
</feature>
<evidence type="ECO:0000256" key="7">
    <source>
        <dbReference type="SAM" id="Phobius"/>
    </source>
</evidence>
<protein>
    <submittedName>
        <fullName evidence="8">Sugar ABC transporter permease YjfF</fullName>
    </submittedName>
</protein>
<evidence type="ECO:0000256" key="4">
    <source>
        <dbReference type="ARBA" id="ARBA00022989"/>
    </source>
</evidence>
<dbReference type="Proteomes" id="UP001197247">
    <property type="component" value="Unassembled WGS sequence"/>
</dbReference>
<feature type="transmembrane region" description="Helical" evidence="7">
    <location>
        <begin position="35"/>
        <end position="55"/>
    </location>
</feature>
<feature type="transmembrane region" description="Helical" evidence="7">
    <location>
        <begin position="144"/>
        <end position="162"/>
    </location>
</feature>
<accession>A0ABS5TCG0</accession>
<organism evidence="8 9">
    <name type="scientific">Kineosporia corallincola</name>
    <dbReference type="NCBI Taxonomy" id="2835133"/>
    <lineage>
        <taxon>Bacteria</taxon>
        <taxon>Bacillati</taxon>
        <taxon>Actinomycetota</taxon>
        <taxon>Actinomycetes</taxon>
        <taxon>Kineosporiales</taxon>
        <taxon>Kineosporiaceae</taxon>
        <taxon>Kineosporia</taxon>
    </lineage>
</organism>
<dbReference type="InterPro" id="IPR001851">
    <property type="entry name" value="ABC_transp_permease"/>
</dbReference>
<sequence length="349" mass="36959">MTETHHQPMDDVELGPGSPSSTIESRGRRVNRQHVPVLATLTLLALMYGLGVVNYEGFSDIQVVLNIFVDNAFLLVVAVGMTFVILTGGIDLSVGAVVALTTTLAATLLHAGWPAGVVLPLMLILGTTLGLSMGAIIHYFRIEPFIATLAGMFLARGLALLINRNSIPIDNGFWVTIAQQRLRFDRGVFISTSVIIALVVVLIAAAVLIWTRFGRCVYAIGGNADSALLMGLPVARTRIAVYGISGFCASLGGVLYSFYTLSGYSLHGNGLELDAIAAVVIGGVLLAGGSGYLFGTVLGVLVLGLIQTILNFQGTLSSWWTRIVVGVLLFAFIVLQRVVTGKRAVTGTR</sequence>
<evidence type="ECO:0000256" key="1">
    <source>
        <dbReference type="ARBA" id="ARBA00004651"/>
    </source>
</evidence>
<keyword evidence="9" id="KW-1185">Reference proteome</keyword>
<evidence type="ECO:0000256" key="5">
    <source>
        <dbReference type="ARBA" id="ARBA00023136"/>
    </source>
</evidence>
<feature type="transmembrane region" description="Helical" evidence="7">
    <location>
        <begin position="319"/>
        <end position="339"/>
    </location>
</feature>
<dbReference type="CDD" id="cd06579">
    <property type="entry name" value="TM_PBP1_transp_AraH_like"/>
    <property type="match status" value="1"/>
</dbReference>
<evidence type="ECO:0000256" key="6">
    <source>
        <dbReference type="SAM" id="MobiDB-lite"/>
    </source>
</evidence>
<evidence type="ECO:0000256" key="3">
    <source>
        <dbReference type="ARBA" id="ARBA00022692"/>
    </source>
</evidence>
<dbReference type="PANTHER" id="PTHR32196">
    <property type="entry name" value="ABC TRANSPORTER PERMEASE PROTEIN YPHD-RELATED-RELATED"/>
    <property type="match status" value="1"/>
</dbReference>
<keyword evidence="4 7" id="KW-1133">Transmembrane helix</keyword>
<feature type="transmembrane region" description="Helical" evidence="7">
    <location>
        <begin position="271"/>
        <end position="287"/>
    </location>
</feature>
<feature type="transmembrane region" description="Helical" evidence="7">
    <location>
        <begin position="239"/>
        <end position="259"/>
    </location>
</feature>
<dbReference type="EMBL" id="JAHBAY010000003">
    <property type="protein sequence ID" value="MBT0768768.1"/>
    <property type="molecule type" value="Genomic_DNA"/>
</dbReference>
<name>A0ABS5TCG0_9ACTN</name>
<evidence type="ECO:0000313" key="9">
    <source>
        <dbReference type="Proteomes" id="UP001197247"/>
    </source>
</evidence>
<dbReference type="Pfam" id="PF02653">
    <property type="entry name" value="BPD_transp_2"/>
    <property type="match status" value="1"/>
</dbReference>